<keyword evidence="6" id="KW-0520">NAD</keyword>
<evidence type="ECO:0000256" key="5">
    <source>
        <dbReference type="ARBA" id="ARBA00022833"/>
    </source>
</evidence>
<accession>A0A9P7Z1E8</accession>
<dbReference type="GO" id="GO:0070403">
    <property type="term" value="F:NAD+ binding"/>
    <property type="evidence" value="ECO:0007669"/>
    <property type="project" value="InterPro"/>
</dbReference>
<evidence type="ECO:0000256" key="7">
    <source>
        <dbReference type="PROSITE-ProRule" id="PRU00236"/>
    </source>
</evidence>
<evidence type="ECO:0000256" key="3">
    <source>
        <dbReference type="ARBA" id="ARBA00022679"/>
    </source>
</evidence>
<dbReference type="GO" id="GO:0046872">
    <property type="term" value="F:metal ion binding"/>
    <property type="evidence" value="ECO:0007669"/>
    <property type="project" value="UniProtKB-KW"/>
</dbReference>
<evidence type="ECO:0000256" key="2">
    <source>
        <dbReference type="ARBA" id="ARBA00006924"/>
    </source>
</evidence>
<dbReference type="Gene3D" id="3.40.50.1220">
    <property type="entry name" value="TPP-binding domain"/>
    <property type="match status" value="1"/>
</dbReference>
<dbReference type="AlphaFoldDB" id="A0A9P7Z1E8"/>
<feature type="binding site" evidence="7">
    <location>
        <position position="174"/>
    </location>
    <ligand>
        <name>Zn(2+)</name>
        <dbReference type="ChEBI" id="CHEBI:29105"/>
    </ligand>
</feature>
<comment type="caution">
    <text evidence="10">The sequence shown here is derived from an EMBL/GenBank/DDBJ whole genome shotgun (WGS) entry which is preliminary data.</text>
</comment>
<reference evidence="10" key="1">
    <citation type="journal article" date="2021" name="IMA Fungus">
        <title>Genomic characterization of three marine fungi, including Emericellopsis atlantica sp. nov. with signatures of a generalist lifestyle and marine biomass degradation.</title>
        <authorList>
            <person name="Hagestad O.C."/>
            <person name="Hou L."/>
            <person name="Andersen J.H."/>
            <person name="Hansen E.H."/>
            <person name="Altermark B."/>
            <person name="Li C."/>
            <person name="Kuhnert E."/>
            <person name="Cox R.J."/>
            <person name="Crous P.W."/>
            <person name="Spatafora J.W."/>
            <person name="Lail K."/>
            <person name="Amirebrahimi M."/>
            <person name="Lipzen A."/>
            <person name="Pangilinan J."/>
            <person name="Andreopoulos W."/>
            <person name="Hayes R.D."/>
            <person name="Ng V."/>
            <person name="Grigoriev I.V."/>
            <person name="Jackson S.A."/>
            <person name="Sutton T.D.S."/>
            <person name="Dobson A.D.W."/>
            <person name="Rama T."/>
        </authorList>
    </citation>
    <scope>NUCLEOTIDE SEQUENCE</scope>
    <source>
        <strain evidence="10">TRa3180A</strain>
    </source>
</reference>
<dbReference type="SUPFAM" id="SSF52467">
    <property type="entry name" value="DHS-like NAD/FAD-binding domain"/>
    <property type="match status" value="1"/>
</dbReference>
<dbReference type="PROSITE" id="PS50305">
    <property type="entry name" value="SIRTUIN"/>
    <property type="match status" value="1"/>
</dbReference>
<feature type="region of interest" description="Disordered" evidence="8">
    <location>
        <begin position="336"/>
        <end position="373"/>
    </location>
</feature>
<sequence>MGQGHFQQTSLPLEEIVSYILHSGPPSKIVVLTGAGVSTASGIPDFRSPTTGLYANLARLNLPYPEAVFTLDYFRSNPLPFYTLAKELYPGKYYPTISHAFIALLHEKGLLEMLFTQNIDCLDRMAGVPDHKIVEAHGSFKGQRCIECQKEFPEKLMLEAVESSTPVRCLDENCGGLVKPDIVFFGEGLPEVFFQKKDLVEKADLLIVMGTSLEVAPFSMLPELVRSTVPRVLFNRERVGSFGSCEYDCVVLGDCDNGVRKLAEGLGWTEELEELFLKVGGKIAAGEAARLKETRSKVTNDEILEAQINKISADVDSALKISQSHTEKVKAELEKYAANDKSTPSSSSTTPRPSSGPPPAYSAHENVPVATEDIPEKATVVKLVLTEEEAPAPAERVSFEAPASAPNINQTAILDITLPHNKPNSSSNDKLANPLI</sequence>
<feature type="compositionally biased region" description="Low complexity" evidence="8">
    <location>
        <begin position="342"/>
        <end position="353"/>
    </location>
</feature>
<dbReference type="PANTHER" id="PTHR11085">
    <property type="entry name" value="NAD-DEPENDENT PROTEIN DEACYLASE SIRTUIN-5, MITOCHONDRIAL-RELATED"/>
    <property type="match status" value="1"/>
</dbReference>
<dbReference type="GO" id="GO:0017136">
    <property type="term" value="F:histone deacetylase activity, NAD-dependent"/>
    <property type="evidence" value="ECO:0007669"/>
    <property type="project" value="TreeGrafter"/>
</dbReference>
<dbReference type="InterPro" id="IPR026590">
    <property type="entry name" value="Ssirtuin_cat_dom"/>
</dbReference>
<gene>
    <name evidence="10" type="ORF">BJ878DRAFT_576464</name>
</gene>
<evidence type="ECO:0000256" key="1">
    <source>
        <dbReference type="ARBA" id="ARBA00001947"/>
    </source>
</evidence>
<feature type="active site" description="Proton acceptor" evidence="7">
    <location>
        <position position="137"/>
    </location>
</feature>
<dbReference type="GO" id="GO:0005634">
    <property type="term" value="C:nucleus"/>
    <property type="evidence" value="ECO:0007669"/>
    <property type="project" value="TreeGrafter"/>
</dbReference>
<evidence type="ECO:0000256" key="4">
    <source>
        <dbReference type="ARBA" id="ARBA00022723"/>
    </source>
</evidence>
<feature type="domain" description="Deacetylase sirtuin-type" evidence="9">
    <location>
        <begin position="6"/>
        <end position="269"/>
    </location>
</feature>
<dbReference type="InterPro" id="IPR003000">
    <property type="entry name" value="Sirtuin"/>
</dbReference>
<protein>
    <submittedName>
        <fullName evidence="10">DHS-like NAD/FAD-binding domain-containing protein</fullName>
    </submittedName>
</protein>
<dbReference type="InterPro" id="IPR026591">
    <property type="entry name" value="Sirtuin_cat_small_dom_sf"/>
</dbReference>
<dbReference type="CDD" id="cd01408">
    <property type="entry name" value="SIRT1"/>
    <property type="match status" value="1"/>
</dbReference>
<comment type="similarity">
    <text evidence="2">Belongs to the sirtuin family. Class I subfamily.</text>
</comment>
<dbReference type="InterPro" id="IPR050134">
    <property type="entry name" value="NAD-dep_sirtuin_deacylases"/>
</dbReference>
<evidence type="ECO:0000256" key="8">
    <source>
        <dbReference type="SAM" id="MobiDB-lite"/>
    </source>
</evidence>
<feature type="binding site" evidence="7">
    <location>
        <position position="148"/>
    </location>
    <ligand>
        <name>Zn(2+)</name>
        <dbReference type="ChEBI" id="CHEBI:29105"/>
    </ligand>
</feature>
<feature type="region of interest" description="Disordered" evidence="8">
    <location>
        <begin position="416"/>
        <end position="436"/>
    </location>
</feature>
<proteinExistence type="inferred from homology"/>
<dbReference type="Pfam" id="PF02146">
    <property type="entry name" value="SIR2"/>
    <property type="match status" value="1"/>
</dbReference>
<dbReference type="Gene3D" id="3.30.1600.10">
    <property type="entry name" value="SIR2/SIRT2 'Small Domain"/>
    <property type="match status" value="1"/>
</dbReference>
<keyword evidence="11" id="KW-1185">Reference proteome</keyword>
<feature type="binding site" evidence="7">
    <location>
        <position position="145"/>
    </location>
    <ligand>
        <name>Zn(2+)</name>
        <dbReference type="ChEBI" id="CHEBI:29105"/>
    </ligand>
</feature>
<keyword evidence="4 7" id="KW-0479">Metal-binding</keyword>
<evidence type="ECO:0000259" key="9">
    <source>
        <dbReference type="PROSITE" id="PS50305"/>
    </source>
</evidence>
<dbReference type="InterPro" id="IPR029035">
    <property type="entry name" value="DHS-like_NAD/FAD-binding_dom"/>
</dbReference>
<keyword evidence="3" id="KW-0808">Transferase</keyword>
<evidence type="ECO:0000313" key="10">
    <source>
        <dbReference type="EMBL" id="KAG9243577.1"/>
    </source>
</evidence>
<name>A0A9P7Z1E8_9HELO</name>
<comment type="cofactor">
    <cofactor evidence="1">
        <name>Zn(2+)</name>
        <dbReference type="ChEBI" id="CHEBI:29105"/>
    </cofactor>
</comment>
<dbReference type="OrthoDB" id="420264at2759"/>
<dbReference type="PANTHER" id="PTHR11085:SF6">
    <property type="entry name" value="NAD-DEPENDENT PROTEIN DEACETYLASE SIRTUIN-2"/>
    <property type="match status" value="1"/>
</dbReference>
<feature type="binding site" evidence="7">
    <location>
        <position position="169"/>
    </location>
    <ligand>
        <name>Zn(2+)</name>
        <dbReference type="ChEBI" id="CHEBI:29105"/>
    </ligand>
</feature>
<organism evidence="10 11">
    <name type="scientific">Calycina marina</name>
    <dbReference type="NCBI Taxonomy" id="1763456"/>
    <lineage>
        <taxon>Eukaryota</taxon>
        <taxon>Fungi</taxon>
        <taxon>Dikarya</taxon>
        <taxon>Ascomycota</taxon>
        <taxon>Pezizomycotina</taxon>
        <taxon>Leotiomycetes</taxon>
        <taxon>Helotiales</taxon>
        <taxon>Pezizellaceae</taxon>
        <taxon>Calycina</taxon>
    </lineage>
</organism>
<evidence type="ECO:0000256" key="6">
    <source>
        <dbReference type="ARBA" id="ARBA00023027"/>
    </source>
</evidence>
<keyword evidence="5 7" id="KW-0862">Zinc</keyword>
<dbReference type="EMBL" id="MU253967">
    <property type="protein sequence ID" value="KAG9243577.1"/>
    <property type="molecule type" value="Genomic_DNA"/>
</dbReference>
<dbReference type="Proteomes" id="UP000887226">
    <property type="component" value="Unassembled WGS sequence"/>
</dbReference>
<evidence type="ECO:0000313" key="11">
    <source>
        <dbReference type="Proteomes" id="UP000887226"/>
    </source>
</evidence>